<name>A0A8J2SL27_9STRA</name>
<organism evidence="2 3">
    <name type="scientific">Pelagomonas calceolata</name>
    <dbReference type="NCBI Taxonomy" id="35677"/>
    <lineage>
        <taxon>Eukaryota</taxon>
        <taxon>Sar</taxon>
        <taxon>Stramenopiles</taxon>
        <taxon>Ochrophyta</taxon>
        <taxon>Pelagophyceae</taxon>
        <taxon>Pelagomonadales</taxon>
        <taxon>Pelagomonadaceae</taxon>
        <taxon>Pelagomonas</taxon>
    </lineage>
</organism>
<evidence type="ECO:0000256" key="1">
    <source>
        <dbReference type="SAM" id="Phobius"/>
    </source>
</evidence>
<keyword evidence="1" id="KW-0812">Transmembrane</keyword>
<comment type="caution">
    <text evidence="2">The sequence shown here is derived from an EMBL/GenBank/DDBJ whole genome shotgun (WGS) entry which is preliminary data.</text>
</comment>
<accession>A0A8J2SL27</accession>
<feature type="non-terminal residue" evidence="2">
    <location>
        <position position="223"/>
    </location>
</feature>
<feature type="transmembrane region" description="Helical" evidence="1">
    <location>
        <begin position="177"/>
        <end position="195"/>
    </location>
</feature>
<evidence type="ECO:0000313" key="3">
    <source>
        <dbReference type="Proteomes" id="UP000789595"/>
    </source>
</evidence>
<keyword evidence="3" id="KW-1185">Reference proteome</keyword>
<feature type="transmembrane region" description="Helical" evidence="1">
    <location>
        <begin position="140"/>
        <end position="165"/>
    </location>
</feature>
<dbReference type="EMBL" id="CAKKNE010000002">
    <property type="protein sequence ID" value="CAH0368434.1"/>
    <property type="molecule type" value="Genomic_DNA"/>
</dbReference>
<proteinExistence type="predicted"/>
<dbReference type="AlphaFoldDB" id="A0A8J2SL27"/>
<sequence>SNYFPNLAAYFAGSTGSAVVVTTGVPCATGTVGSTGGGSATGTRTCSVAPGDVPAGTVIRTVEPSEAFASMDSPSLAPAGTVTDTTCVGLGPPRSASCRWSLPRSPMTFCAVACLCLNNAWRPAVSSRAMRSHAATPNSCLMPLIWCCFMAISVWSLALLASVPAVLKADEIPSDNLSIMLFSLGGAADICGRLMRRRAPKSCIYRDGWPGQNGWQGISSYML</sequence>
<reference evidence="2" key="1">
    <citation type="submission" date="2021-11" db="EMBL/GenBank/DDBJ databases">
        <authorList>
            <consortium name="Genoscope - CEA"/>
            <person name="William W."/>
        </authorList>
    </citation>
    <scope>NUCLEOTIDE SEQUENCE</scope>
</reference>
<dbReference type="Proteomes" id="UP000789595">
    <property type="component" value="Unassembled WGS sequence"/>
</dbReference>
<feature type="non-terminal residue" evidence="2">
    <location>
        <position position="1"/>
    </location>
</feature>
<protein>
    <submittedName>
        <fullName evidence="2">Uncharacterized protein</fullName>
    </submittedName>
</protein>
<evidence type="ECO:0000313" key="2">
    <source>
        <dbReference type="EMBL" id="CAH0368434.1"/>
    </source>
</evidence>
<gene>
    <name evidence="2" type="ORF">PECAL_2P15000</name>
</gene>
<keyword evidence="1" id="KW-0472">Membrane</keyword>
<keyword evidence="1" id="KW-1133">Transmembrane helix</keyword>